<dbReference type="Gene3D" id="3.30.420.10">
    <property type="entry name" value="Ribonuclease H-like superfamily/Ribonuclease H"/>
    <property type="match status" value="1"/>
</dbReference>
<protein>
    <submittedName>
        <fullName evidence="2">Transposase</fullName>
    </submittedName>
</protein>
<dbReference type="PANTHER" id="PTHR47515">
    <property type="entry name" value="LOW CALCIUM RESPONSE LOCUS PROTEIN T"/>
    <property type="match status" value="1"/>
</dbReference>
<comment type="caution">
    <text evidence="2">The sequence shown here is derived from an EMBL/GenBank/DDBJ whole genome shotgun (WGS) entry which is preliminary data.</text>
</comment>
<organism evidence="2 3">
    <name type="scientific">Roseateles terrae</name>
    <dbReference type="NCBI Taxonomy" id="431060"/>
    <lineage>
        <taxon>Bacteria</taxon>
        <taxon>Pseudomonadati</taxon>
        <taxon>Pseudomonadota</taxon>
        <taxon>Betaproteobacteria</taxon>
        <taxon>Burkholderiales</taxon>
        <taxon>Sphaerotilaceae</taxon>
        <taxon>Roseateles</taxon>
    </lineage>
</organism>
<dbReference type="SUPFAM" id="SSF53098">
    <property type="entry name" value="Ribonuclease H-like"/>
    <property type="match status" value="1"/>
</dbReference>
<dbReference type="NCBIfam" id="NF033516">
    <property type="entry name" value="transpos_IS3"/>
    <property type="match status" value="1"/>
</dbReference>
<gene>
    <name evidence="2" type="ORF">FHS28_003289</name>
</gene>
<evidence type="ECO:0000313" key="2">
    <source>
        <dbReference type="EMBL" id="MBB3195879.1"/>
    </source>
</evidence>
<dbReference type="EMBL" id="JACHXO010000006">
    <property type="protein sequence ID" value="MBB3195879.1"/>
    <property type="molecule type" value="Genomic_DNA"/>
</dbReference>
<dbReference type="PANTHER" id="PTHR47515:SF1">
    <property type="entry name" value="BLR2054 PROTEIN"/>
    <property type="match status" value="1"/>
</dbReference>
<feature type="domain" description="Integrase catalytic" evidence="1">
    <location>
        <begin position="109"/>
        <end position="273"/>
    </location>
</feature>
<evidence type="ECO:0000259" key="1">
    <source>
        <dbReference type="PROSITE" id="PS50994"/>
    </source>
</evidence>
<accession>A0ABR6GUY0</accession>
<dbReference type="InterPro" id="IPR025948">
    <property type="entry name" value="HTH-like_dom"/>
</dbReference>
<name>A0ABR6GUY0_9BURK</name>
<reference evidence="2 3" key="1">
    <citation type="submission" date="2020-08" db="EMBL/GenBank/DDBJ databases">
        <title>Genomic Encyclopedia of Type Strains, Phase III (KMG-III): the genomes of soil and plant-associated and newly described type strains.</title>
        <authorList>
            <person name="Whitman W."/>
        </authorList>
    </citation>
    <scope>NUCLEOTIDE SEQUENCE [LARGE SCALE GENOMIC DNA]</scope>
    <source>
        <strain evidence="2 3">CECT 7247</strain>
    </source>
</reference>
<dbReference type="InterPro" id="IPR012337">
    <property type="entry name" value="RNaseH-like_sf"/>
</dbReference>
<evidence type="ECO:0000313" key="3">
    <source>
        <dbReference type="Proteomes" id="UP000574369"/>
    </source>
</evidence>
<proteinExistence type="predicted"/>
<dbReference type="InterPro" id="IPR001584">
    <property type="entry name" value="Integrase_cat-core"/>
</dbReference>
<dbReference type="InterPro" id="IPR048020">
    <property type="entry name" value="Transpos_IS3"/>
</dbReference>
<keyword evidence="3" id="KW-1185">Reference proteome</keyword>
<dbReference type="InterPro" id="IPR036397">
    <property type="entry name" value="RNaseH_sf"/>
</dbReference>
<dbReference type="Pfam" id="PF13683">
    <property type="entry name" value="rve_3"/>
    <property type="match status" value="1"/>
</dbReference>
<dbReference type="Pfam" id="PF13276">
    <property type="entry name" value="HTH_21"/>
    <property type="match status" value="1"/>
</dbReference>
<dbReference type="PROSITE" id="PS50994">
    <property type="entry name" value="INTEGRASE"/>
    <property type="match status" value="1"/>
</dbReference>
<dbReference type="Proteomes" id="UP000574369">
    <property type="component" value="Unassembled WGS sequence"/>
</dbReference>
<sequence>MVSPHARREQVNFACQRGLSQRRACGLIEISRSSLSYELRLPAKDGPVMQAMRTLSAQYPRYGYRRIRIFLRRQGFELGWSRTHRLWRQAGLLLPKKRPRRRIATGRPRAFTPFKANTVWAYDFVFDTTAEGQQIKCLTVIDEYTRECLAIDVAGSIRSKRVVEVLSRLVSLHGAPLFMRSDNGPEFVSHAILEWIAQAGIATALSDPGKPWQNGADESFNGKFRDECLSLEWFRSRREASVIIEAWRRHYNAVRPHSSLNYMTPHEFKLHNPTHPNRAVLQE</sequence>